<dbReference type="InterPro" id="IPR013321">
    <property type="entry name" value="Arc_rbn_hlx_hlx"/>
</dbReference>
<dbReference type="Gene3D" id="3.30.160.250">
    <property type="match status" value="1"/>
</dbReference>
<dbReference type="AlphaFoldDB" id="A0A1R4HF43"/>
<sequence length="133" mass="14798">MKYSVVLHKDPQSDYSVTVPDLPGCFSAGSTIEEALSMAKEAIECHIEGMFLDGELIPKLFPFEEHQANPKYSDGIWGIVEIDISQLSSKSKRVNITLPEYLLNTVDNYAKKHGETRSGLLAHAVTEYISSHQ</sequence>
<reference evidence="3" key="1">
    <citation type="submission" date="2017-02" db="EMBL/GenBank/DDBJ databases">
        <authorList>
            <person name="Daims H."/>
        </authorList>
    </citation>
    <scope>NUCLEOTIDE SEQUENCE [LARGE SCALE GENOMIC DNA]</scope>
</reference>
<keyword evidence="3" id="KW-1185">Reference proteome</keyword>
<dbReference type="PANTHER" id="PTHR34504:SF2">
    <property type="entry name" value="UPF0150 PROTEIN SSL0259"/>
    <property type="match status" value="1"/>
</dbReference>
<dbReference type="EMBL" id="FUKJ01000369">
    <property type="protein sequence ID" value="SJM94842.1"/>
    <property type="molecule type" value="Genomic_DNA"/>
</dbReference>
<evidence type="ECO:0000313" key="2">
    <source>
        <dbReference type="EMBL" id="SJM94842.1"/>
    </source>
</evidence>
<dbReference type="Gene3D" id="1.10.1220.10">
    <property type="entry name" value="Met repressor-like"/>
    <property type="match status" value="1"/>
</dbReference>
<dbReference type="SUPFAM" id="SSF47598">
    <property type="entry name" value="Ribbon-helix-helix"/>
    <property type="match status" value="1"/>
</dbReference>
<dbReference type="GO" id="GO:0006355">
    <property type="term" value="P:regulation of DNA-templated transcription"/>
    <property type="evidence" value="ECO:0007669"/>
    <property type="project" value="InterPro"/>
</dbReference>
<dbReference type="InterPro" id="IPR010985">
    <property type="entry name" value="Ribbon_hlx_hlx"/>
</dbReference>
<evidence type="ECO:0000259" key="1">
    <source>
        <dbReference type="Pfam" id="PF15919"/>
    </source>
</evidence>
<dbReference type="Pfam" id="PF15919">
    <property type="entry name" value="HicB_lk_antitox"/>
    <property type="match status" value="1"/>
</dbReference>
<dbReference type="InterPro" id="IPR051404">
    <property type="entry name" value="TA_system_antitoxin"/>
</dbReference>
<dbReference type="InterPro" id="IPR031807">
    <property type="entry name" value="HicB-like"/>
</dbReference>
<gene>
    <name evidence="2" type="ORF">CRENPOLYSF2_4300002</name>
</gene>
<accession>A0A1R4HF43</accession>
<dbReference type="InterPro" id="IPR035069">
    <property type="entry name" value="TTHA1013/TTHA0281-like"/>
</dbReference>
<evidence type="ECO:0000313" key="3">
    <source>
        <dbReference type="Proteomes" id="UP000195442"/>
    </source>
</evidence>
<dbReference type="CDD" id="cd22231">
    <property type="entry name" value="RHH_NikR_HicB-like"/>
    <property type="match status" value="1"/>
</dbReference>
<dbReference type="Proteomes" id="UP000195442">
    <property type="component" value="Unassembled WGS sequence"/>
</dbReference>
<feature type="domain" description="HicB-like antitoxin of toxin-antitoxin system" evidence="1">
    <location>
        <begin position="3"/>
        <end position="124"/>
    </location>
</feature>
<dbReference type="PANTHER" id="PTHR34504">
    <property type="entry name" value="ANTITOXIN HICB"/>
    <property type="match status" value="1"/>
</dbReference>
<name>A0A1R4HF43_9GAMM</name>
<protein>
    <recommendedName>
        <fullName evidence="1">HicB-like antitoxin of toxin-antitoxin system domain-containing protein</fullName>
    </recommendedName>
</protein>
<dbReference type="RefSeq" id="WP_087147962.1">
    <property type="nucleotide sequence ID" value="NZ_FUKJ01000369.1"/>
</dbReference>
<organism evidence="2 3">
    <name type="scientific">Crenothrix polyspora</name>
    <dbReference type="NCBI Taxonomy" id="360316"/>
    <lineage>
        <taxon>Bacteria</taxon>
        <taxon>Pseudomonadati</taxon>
        <taxon>Pseudomonadota</taxon>
        <taxon>Gammaproteobacteria</taxon>
        <taxon>Methylococcales</taxon>
        <taxon>Crenotrichaceae</taxon>
        <taxon>Crenothrix</taxon>
    </lineage>
</organism>
<dbReference type="OrthoDB" id="9807959at2"/>
<dbReference type="SUPFAM" id="SSF143100">
    <property type="entry name" value="TTHA1013/TTHA0281-like"/>
    <property type="match status" value="1"/>
</dbReference>
<proteinExistence type="predicted"/>